<dbReference type="Gene3D" id="2.10.80.10">
    <property type="entry name" value="Lipase, subunit A"/>
    <property type="match status" value="1"/>
</dbReference>
<keyword evidence="1" id="KW-0732">Signal</keyword>
<evidence type="ECO:0000313" key="2">
    <source>
        <dbReference type="EMBL" id="MAA14883.1"/>
    </source>
</evidence>
<feature type="signal peptide" evidence="1">
    <location>
        <begin position="1"/>
        <end position="23"/>
    </location>
</feature>
<name>A0A224YKY0_9ACAR</name>
<reference evidence="2" key="1">
    <citation type="journal article" date="2017" name="Parasit. Vectors">
        <title>Sialotranscriptomics of Rhipicephalus zambeziensis reveals intricate expression profiles of secretory proteins and suggests tight temporal transcriptional regulation during blood-feeding.</title>
        <authorList>
            <person name="de Castro M.H."/>
            <person name="de Klerk D."/>
            <person name="Pienaar R."/>
            <person name="Rees D.J.G."/>
            <person name="Mans B.J."/>
        </authorList>
    </citation>
    <scope>NUCLEOTIDE SEQUENCE</scope>
    <source>
        <tissue evidence="2">Salivary glands</tissue>
    </source>
</reference>
<sequence length="128" mass="14636">MTQLLVSCVVLYLAIITLQVATADDWYQKRVDTPFFDGIAQTRHRNRKKGVGQYCRTTSECHNRLCCTKSRSGLTTCQPLSRFGYTCTDEQARGGYYLRSCPCLSRHAVCHVYSRNTNIGVCSYRNNY</sequence>
<feature type="chain" id="PRO_5012217522" evidence="1">
    <location>
        <begin position="24"/>
        <end position="128"/>
    </location>
</feature>
<evidence type="ECO:0000256" key="1">
    <source>
        <dbReference type="SAM" id="SignalP"/>
    </source>
</evidence>
<organism evidence="2">
    <name type="scientific">Rhipicephalus zambeziensis</name>
    <dbReference type="NCBI Taxonomy" id="60191"/>
    <lineage>
        <taxon>Eukaryota</taxon>
        <taxon>Metazoa</taxon>
        <taxon>Ecdysozoa</taxon>
        <taxon>Arthropoda</taxon>
        <taxon>Chelicerata</taxon>
        <taxon>Arachnida</taxon>
        <taxon>Acari</taxon>
        <taxon>Parasitiformes</taxon>
        <taxon>Ixodida</taxon>
        <taxon>Ixodoidea</taxon>
        <taxon>Ixodidae</taxon>
        <taxon>Rhipicephalinae</taxon>
        <taxon>Rhipicephalus</taxon>
        <taxon>Rhipicephalus</taxon>
    </lineage>
</organism>
<dbReference type="GO" id="GO:0007586">
    <property type="term" value="P:digestion"/>
    <property type="evidence" value="ECO:0007669"/>
    <property type="project" value="InterPro"/>
</dbReference>
<dbReference type="AlphaFoldDB" id="A0A224YKY0"/>
<dbReference type="GO" id="GO:0016042">
    <property type="term" value="P:lipid catabolic process"/>
    <property type="evidence" value="ECO:0007669"/>
    <property type="project" value="InterPro"/>
</dbReference>
<protein>
    <submittedName>
        <fullName evidence="2">Ixodegrin B</fullName>
    </submittedName>
</protein>
<dbReference type="InterPro" id="IPR001981">
    <property type="entry name" value="Colipase"/>
</dbReference>
<dbReference type="GO" id="GO:0005576">
    <property type="term" value="C:extracellular region"/>
    <property type="evidence" value="ECO:0007669"/>
    <property type="project" value="InterPro"/>
</dbReference>
<accession>A0A224YKY0</accession>
<dbReference type="PANTHER" id="PTHR10041">
    <property type="entry name" value="COLIPASE"/>
    <property type="match status" value="1"/>
</dbReference>
<dbReference type="GO" id="GO:0008047">
    <property type="term" value="F:enzyme activator activity"/>
    <property type="evidence" value="ECO:0007669"/>
    <property type="project" value="InterPro"/>
</dbReference>
<dbReference type="PANTHER" id="PTHR10041:SF5">
    <property type="entry name" value="LEUCINE-RICH COLIPASE-LIKE PROTEIN 1"/>
    <property type="match status" value="1"/>
</dbReference>
<dbReference type="EMBL" id="GFPF01003737">
    <property type="protein sequence ID" value="MAA14883.1"/>
    <property type="molecule type" value="Transcribed_RNA"/>
</dbReference>
<proteinExistence type="predicted"/>